<dbReference type="GO" id="GO:0005634">
    <property type="term" value="C:nucleus"/>
    <property type="evidence" value="ECO:0007669"/>
    <property type="project" value="UniProtKB-SubCell"/>
</dbReference>
<gene>
    <name evidence="8" type="ORF">CAOG_000924</name>
</gene>
<dbReference type="Gene3D" id="1.10.8.10">
    <property type="entry name" value="DNA helicase RuvA subunit, C-terminal domain"/>
    <property type="match status" value="1"/>
</dbReference>
<feature type="domain" description="CUE" evidence="7">
    <location>
        <begin position="355"/>
        <end position="398"/>
    </location>
</feature>
<evidence type="ECO:0000256" key="3">
    <source>
        <dbReference type="ARBA" id="ARBA00022490"/>
    </source>
</evidence>
<dbReference type="InterPro" id="IPR003892">
    <property type="entry name" value="CUE"/>
</dbReference>
<dbReference type="Proteomes" id="UP000008743">
    <property type="component" value="Unassembled WGS sequence"/>
</dbReference>
<evidence type="ECO:0000256" key="4">
    <source>
        <dbReference type="ARBA" id="ARBA00022786"/>
    </source>
</evidence>
<dbReference type="CDD" id="cd14279">
    <property type="entry name" value="CUE"/>
    <property type="match status" value="1"/>
</dbReference>
<keyword evidence="9" id="KW-1185">Reference proteome</keyword>
<dbReference type="RefSeq" id="XP_004365795.1">
    <property type="nucleotide sequence ID" value="XM_004365738.2"/>
</dbReference>
<dbReference type="InParanoid" id="A0A0D2WI42"/>
<feature type="compositionally biased region" description="Polar residues" evidence="6">
    <location>
        <begin position="302"/>
        <end position="323"/>
    </location>
</feature>
<dbReference type="GO" id="GO:0043130">
    <property type="term" value="F:ubiquitin binding"/>
    <property type="evidence" value="ECO:0007669"/>
    <property type="project" value="InterPro"/>
</dbReference>
<dbReference type="EMBL" id="KE346360">
    <property type="protein sequence ID" value="KJE89460.1"/>
    <property type="molecule type" value="Genomic_DNA"/>
</dbReference>
<evidence type="ECO:0000256" key="5">
    <source>
        <dbReference type="ARBA" id="ARBA00023242"/>
    </source>
</evidence>
<accession>A0A0D2WI42</accession>
<evidence type="ECO:0000256" key="1">
    <source>
        <dbReference type="ARBA" id="ARBA00004123"/>
    </source>
</evidence>
<evidence type="ECO:0000313" key="8">
    <source>
        <dbReference type="EMBL" id="KJE89460.1"/>
    </source>
</evidence>
<keyword evidence="4" id="KW-0833">Ubl conjugation pathway</keyword>
<evidence type="ECO:0000313" key="9">
    <source>
        <dbReference type="Proteomes" id="UP000008743"/>
    </source>
</evidence>
<organism evidence="8 9">
    <name type="scientific">Capsaspora owczarzaki (strain ATCC 30864)</name>
    <dbReference type="NCBI Taxonomy" id="595528"/>
    <lineage>
        <taxon>Eukaryota</taxon>
        <taxon>Filasterea</taxon>
        <taxon>Capsaspora</taxon>
    </lineage>
</organism>
<evidence type="ECO:0000256" key="6">
    <source>
        <dbReference type="SAM" id="MobiDB-lite"/>
    </source>
</evidence>
<feature type="region of interest" description="Disordered" evidence="6">
    <location>
        <begin position="453"/>
        <end position="472"/>
    </location>
</feature>
<evidence type="ECO:0000259" key="7">
    <source>
        <dbReference type="PROSITE" id="PS51140"/>
    </source>
</evidence>
<evidence type="ECO:0000256" key="2">
    <source>
        <dbReference type="ARBA" id="ARBA00004496"/>
    </source>
</evidence>
<dbReference type="PANTHER" id="PTHR12493:SF0">
    <property type="entry name" value="CUE DOMAIN-CONTAINING PROTEIN 2"/>
    <property type="match status" value="1"/>
</dbReference>
<comment type="subcellular location">
    <subcellularLocation>
        <location evidence="2">Cytoplasm</location>
    </subcellularLocation>
    <subcellularLocation>
        <location evidence="1">Nucleus</location>
    </subcellularLocation>
</comment>
<dbReference type="GO" id="GO:0005737">
    <property type="term" value="C:cytoplasm"/>
    <property type="evidence" value="ECO:0007669"/>
    <property type="project" value="UniProtKB-SubCell"/>
</dbReference>
<keyword evidence="3" id="KW-0963">Cytoplasm</keyword>
<reference evidence="9" key="1">
    <citation type="submission" date="2011-02" db="EMBL/GenBank/DDBJ databases">
        <title>The Genome Sequence of Capsaspora owczarzaki ATCC 30864.</title>
        <authorList>
            <person name="Russ C."/>
            <person name="Cuomo C."/>
            <person name="Burger G."/>
            <person name="Gray M.W."/>
            <person name="Holland P.W.H."/>
            <person name="King N."/>
            <person name="Lang F.B.F."/>
            <person name="Roger A.J."/>
            <person name="Ruiz-Trillo I."/>
            <person name="Young S.K."/>
            <person name="Zeng Q."/>
            <person name="Gargeya S."/>
            <person name="Alvarado L."/>
            <person name="Berlin A."/>
            <person name="Chapman S.B."/>
            <person name="Chen Z."/>
            <person name="Freedman E."/>
            <person name="Gellesch M."/>
            <person name="Goldberg J."/>
            <person name="Griggs A."/>
            <person name="Gujja S."/>
            <person name="Heilman E."/>
            <person name="Heiman D."/>
            <person name="Howarth C."/>
            <person name="Mehta T."/>
            <person name="Neiman D."/>
            <person name="Pearson M."/>
            <person name="Roberts A."/>
            <person name="Saif S."/>
            <person name="Shea T."/>
            <person name="Shenoy N."/>
            <person name="Sisk P."/>
            <person name="Stolte C."/>
            <person name="Sykes S."/>
            <person name="White J."/>
            <person name="Yandava C."/>
            <person name="Haas B."/>
            <person name="Nusbaum C."/>
            <person name="Birren B."/>
        </authorList>
    </citation>
    <scope>NUCLEOTIDE SEQUENCE</scope>
    <source>
        <strain evidence="9">ATCC 30864</strain>
    </source>
</reference>
<dbReference type="PANTHER" id="PTHR12493">
    <property type="entry name" value="CUE DOMAIN CONTAINING 2"/>
    <property type="match status" value="1"/>
</dbReference>
<dbReference type="PROSITE" id="PS51140">
    <property type="entry name" value="CUE"/>
    <property type="match status" value="1"/>
</dbReference>
<feature type="region of interest" description="Disordered" evidence="6">
    <location>
        <begin position="1"/>
        <end position="32"/>
    </location>
</feature>
<proteinExistence type="predicted"/>
<dbReference type="Pfam" id="PF02845">
    <property type="entry name" value="CUE"/>
    <property type="match status" value="1"/>
</dbReference>
<feature type="region of interest" description="Disordered" evidence="6">
    <location>
        <begin position="302"/>
        <end position="351"/>
    </location>
</feature>
<feature type="compositionally biased region" description="Low complexity" evidence="6">
    <location>
        <begin position="324"/>
        <end position="336"/>
    </location>
</feature>
<name>A0A0D2WI42_CAPO3</name>
<protein>
    <recommendedName>
        <fullName evidence="7">CUE domain-containing protein</fullName>
    </recommendedName>
</protein>
<dbReference type="AlphaFoldDB" id="A0A0D2WI42"/>
<feature type="region of interest" description="Disordered" evidence="6">
    <location>
        <begin position="400"/>
        <end position="438"/>
    </location>
</feature>
<dbReference type="OrthoDB" id="10060331at2759"/>
<sequence length="603" mass="63611">MSASNSITSSYFSSNNGTSSASSNSSSSSSGRPSSNLALLFVQSSCSPMPLASSSTTAPAPDTFLKERFLSFLAELMPDACVENVIESYIVSFLSDLWTAGDFSADSFEFVDLLSMYLPGFEQLVNGPEAVRGFLEFLQEYHREHQLSMSALSSVPSTPDSALSVSLSNLNVPPTFATASEVSSPQPQPASQTHSSPAGPISGGGAPAPQQLSPLDVPVSPHPLGGLRSETLALFTTGTASSPSLSRTRVLEAGNLDSGDSALRKSDPSTPSADFAVCERKPVSYASQRADVAPVDGIASSAHVSSTAANPSSKSQKNRNASHQQQPTKTNKQQKQAPSPGAGAVATAQPERQDPLDEQVHNLLALFPHLTLDVISFELAAAGGDVSACAEALVQLPSETDSAKGATLKPSKHQRESSKNHPPAKTTPHPRLASTSTKGALFHNTTAPVVFAKTSSSEDTAPPSAPSPKIAASASSDPAVVAMLCEIYPHENVSTIEYYLGLCNNDPDACAARLSQAASSSDATQHNKSNLQTFGLADVCSETLDTKTRQVMLDRYAIKSHVEGEENRIGKIDTSRVWDNRKKMMRFRDNRIVTTKGNKDVIA</sequence>
<keyword evidence="5" id="KW-0539">Nucleus</keyword>
<feature type="region of interest" description="Disordered" evidence="6">
    <location>
        <begin position="176"/>
        <end position="224"/>
    </location>
</feature>
<feature type="compositionally biased region" description="Polar residues" evidence="6">
    <location>
        <begin position="177"/>
        <end position="194"/>
    </location>
</feature>